<dbReference type="GO" id="GO:0005886">
    <property type="term" value="C:plasma membrane"/>
    <property type="evidence" value="ECO:0007669"/>
    <property type="project" value="UniProtKB-SubCell"/>
</dbReference>
<dbReference type="OrthoDB" id="7724143at2"/>
<name>A0A1M5EEE0_9RHOB</name>
<dbReference type="PANTHER" id="PTHR30086:SF20">
    <property type="entry name" value="ARGININE EXPORTER PROTEIN ARGO-RELATED"/>
    <property type="match status" value="1"/>
</dbReference>
<dbReference type="Proteomes" id="UP000184144">
    <property type="component" value="Unassembled WGS sequence"/>
</dbReference>
<evidence type="ECO:0000313" key="7">
    <source>
        <dbReference type="EMBL" id="SHF77504.1"/>
    </source>
</evidence>
<keyword evidence="2" id="KW-1003">Cell membrane</keyword>
<keyword evidence="4 6" id="KW-1133">Transmembrane helix</keyword>
<dbReference type="GO" id="GO:0015171">
    <property type="term" value="F:amino acid transmembrane transporter activity"/>
    <property type="evidence" value="ECO:0007669"/>
    <property type="project" value="TreeGrafter"/>
</dbReference>
<sequence length="196" mass="20687">MLNFAAAIFLLIITPGPGVLSLAGVGAAFGFRAGLRYLTGLFFGTNLVALAVVTGLGALVLANPTIRLVLLGVSTCYLLYLAARIALAGSNIAFSPARRQPGIRDGLLLQAVNPKAYVVNTTLFSGFPIFPDAYGLEVATKFAIINVIWLAIHFLWLWAGSAVKRMALPPRTQRVINVGMALAMLAVVGLAAWSAF</sequence>
<feature type="transmembrane region" description="Helical" evidence="6">
    <location>
        <begin position="6"/>
        <end position="29"/>
    </location>
</feature>
<dbReference type="EMBL" id="FQUV01000012">
    <property type="protein sequence ID" value="SHF77504.1"/>
    <property type="molecule type" value="Genomic_DNA"/>
</dbReference>
<dbReference type="RefSeq" id="WP_073146159.1">
    <property type="nucleotide sequence ID" value="NZ_FQUV01000012.1"/>
</dbReference>
<evidence type="ECO:0000313" key="8">
    <source>
        <dbReference type="Proteomes" id="UP000184144"/>
    </source>
</evidence>
<evidence type="ECO:0000256" key="3">
    <source>
        <dbReference type="ARBA" id="ARBA00022692"/>
    </source>
</evidence>
<gene>
    <name evidence="7" type="ORF">SAMN05444273_11219</name>
</gene>
<keyword evidence="8" id="KW-1185">Reference proteome</keyword>
<comment type="subcellular location">
    <subcellularLocation>
        <location evidence="1">Cell membrane</location>
        <topology evidence="1">Multi-pass membrane protein</topology>
    </subcellularLocation>
</comment>
<dbReference type="AlphaFoldDB" id="A0A1M5EEE0"/>
<evidence type="ECO:0000256" key="2">
    <source>
        <dbReference type="ARBA" id="ARBA00022475"/>
    </source>
</evidence>
<accession>A0A1M5EEE0</accession>
<evidence type="ECO:0000256" key="5">
    <source>
        <dbReference type="ARBA" id="ARBA00023136"/>
    </source>
</evidence>
<keyword evidence="5 6" id="KW-0472">Membrane</keyword>
<protein>
    <submittedName>
        <fullName evidence="7">Threonine/homoserine/homoserine lactone efflux protein</fullName>
    </submittedName>
</protein>
<evidence type="ECO:0000256" key="1">
    <source>
        <dbReference type="ARBA" id="ARBA00004651"/>
    </source>
</evidence>
<reference evidence="8" key="1">
    <citation type="submission" date="2016-11" db="EMBL/GenBank/DDBJ databases">
        <authorList>
            <person name="Varghese N."/>
            <person name="Submissions S."/>
        </authorList>
    </citation>
    <scope>NUCLEOTIDE SEQUENCE [LARGE SCALE GENOMIC DNA]</scope>
    <source>
        <strain evidence="8">DSM 100566</strain>
    </source>
</reference>
<feature type="transmembrane region" description="Helical" evidence="6">
    <location>
        <begin position="41"/>
        <end position="62"/>
    </location>
</feature>
<organism evidence="7 8">
    <name type="scientific">Litoreibacter ascidiaceicola</name>
    <dbReference type="NCBI Taxonomy" id="1486859"/>
    <lineage>
        <taxon>Bacteria</taxon>
        <taxon>Pseudomonadati</taxon>
        <taxon>Pseudomonadota</taxon>
        <taxon>Alphaproteobacteria</taxon>
        <taxon>Rhodobacterales</taxon>
        <taxon>Roseobacteraceae</taxon>
        <taxon>Litoreibacter</taxon>
    </lineage>
</organism>
<feature type="transmembrane region" description="Helical" evidence="6">
    <location>
        <begin position="142"/>
        <end position="163"/>
    </location>
</feature>
<keyword evidence="3 6" id="KW-0812">Transmembrane</keyword>
<dbReference type="PANTHER" id="PTHR30086">
    <property type="entry name" value="ARGININE EXPORTER PROTEIN ARGO"/>
    <property type="match status" value="1"/>
</dbReference>
<evidence type="ECO:0000256" key="6">
    <source>
        <dbReference type="SAM" id="Phobius"/>
    </source>
</evidence>
<evidence type="ECO:0000256" key="4">
    <source>
        <dbReference type="ARBA" id="ARBA00022989"/>
    </source>
</evidence>
<dbReference type="Pfam" id="PF01810">
    <property type="entry name" value="LysE"/>
    <property type="match status" value="1"/>
</dbReference>
<feature type="transmembrane region" description="Helical" evidence="6">
    <location>
        <begin position="68"/>
        <end position="87"/>
    </location>
</feature>
<proteinExistence type="predicted"/>
<feature type="transmembrane region" description="Helical" evidence="6">
    <location>
        <begin position="175"/>
        <end position="195"/>
    </location>
</feature>
<dbReference type="STRING" id="1486859.SAMN05444273_11219"/>
<dbReference type="InterPro" id="IPR001123">
    <property type="entry name" value="LeuE-type"/>
</dbReference>